<protein>
    <submittedName>
        <fullName evidence="1">Uncharacterized protein</fullName>
    </submittedName>
</protein>
<proteinExistence type="predicted"/>
<dbReference type="AlphaFoldDB" id="A0A6J4VKN2"/>
<gene>
    <name evidence="1" type="ORF">AVDCRST_MAG81-3080</name>
</gene>
<sequence length="88" mass="10085">MTSTRARPREGFSLGCAATEHNSRRRPCRASGYLSEEKFEALNAYAWYTHTTVSEIIVGLILPFLDQIEHSKQLTSQIVHLYQTTRDQ</sequence>
<evidence type="ECO:0000313" key="1">
    <source>
        <dbReference type="EMBL" id="CAA9581986.1"/>
    </source>
</evidence>
<organism evidence="1">
    <name type="scientific">uncultured Synechococcales cyanobacterium</name>
    <dbReference type="NCBI Taxonomy" id="1936017"/>
    <lineage>
        <taxon>Bacteria</taxon>
        <taxon>Bacillati</taxon>
        <taxon>Cyanobacteriota</taxon>
        <taxon>Cyanophyceae</taxon>
        <taxon>Synechococcales</taxon>
        <taxon>environmental samples</taxon>
    </lineage>
</organism>
<dbReference type="EMBL" id="CADCWO010000171">
    <property type="protein sequence ID" value="CAA9581986.1"/>
    <property type="molecule type" value="Genomic_DNA"/>
</dbReference>
<name>A0A6J4VKN2_9CYAN</name>
<reference evidence="1" key="1">
    <citation type="submission" date="2020-02" db="EMBL/GenBank/DDBJ databases">
        <authorList>
            <person name="Meier V. D."/>
        </authorList>
    </citation>
    <scope>NUCLEOTIDE SEQUENCE</scope>
    <source>
        <strain evidence="1">AVDCRST_MAG81</strain>
    </source>
</reference>
<accession>A0A6J4VKN2</accession>